<keyword evidence="3" id="KW-1185">Reference proteome</keyword>
<evidence type="ECO:0000313" key="3">
    <source>
        <dbReference type="Proteomes" id="UP000278807"/>
    </source>
</evidence>
<keyword evidence="1" id="KW-0472">Membrane</keyword>
<dbReference type="Proteomes" id="UP000278807">
    <property type="component" value="Unassembled WGS sequence"/>
</dbReference>
<evidence type="ECO:0000256" key="1">
    <source>
        <dbReference type="SAM" id="Phobius"/>
    </source>
</evidence>
<accession>A0A0R3TYF3</accession>
<reference evidence="2 3" key="2">
    <citation type="submission" date="2018-11" db="EMBL/GenBank/DDBJ databases">
        <authorList>
            <consortium name="Pathogen Informatics"/>
        </authorList>
    </citation>
    <scope>NUCLEOTIDE SEQUENCE [LARGE SCALE GENOMIC DNA]</scope>
</reference>
<name>A0A0R3TYF3_RODNA</name>
<reference evidence="4" key="1">
    <citation type="submission" date="2017-02" db="UniProtKB">
        <authorList>
            <consortium name="WormBaseParasite"/>
        </authorList>
    </citation>
    <scope>IDENTIFICATION</scope>
</reference>
<gene>
    <name evidence="2" type="ORF">HNAJ_LOCUS12876</name>
</gene>
<keyword evidence="1" id="KW-1133">Transmembrane helix</keyword>
<dbReference type="AlphaFoldDB" id="A0A0R3TYF3"/>
<dbReference type="WBParaSite" id="HNAJ_0001290201-mRNA-1">
    <property type="protein sequence ID" value="HNAJ_0001290201-mRNA-1"/>
    <property type="gene ID" value="HNAJ_0001290201"/>
</dbReference>
<sequence>MLLTKLDGESMRLAMTAPIMDWKSRLTHQALPDQLLAASTTTGVEPGHIDPSRITRYVAGYVLLFTIFCLFITKGFASNSAIRA</sequence>
<feature type="transmembrane region" description="Helical" evidence="1">
    <location>
        <begin position="58"/>
        <end position="77"/>
    </location>
</feature>
<protein>
    <submittedName>
        <fullName evidence="4">PBPe domain-containing protein</fullName>
    </submittedName>
</protein>
<dbReference type="EMBL" id="UZAE01014748">
    <property type="protein sequence ID" value="VDO14339.1"/>
    <property type="molecule type" value="Genomic_DNA"/>
</dbReference>
<evidence type="ECO:0000313" key="2">
    <source>
        <dbReference type="EMBL" id="VDO14339.1"/>
    </source>
</evidence>
<proteinExistence type="predicted"/>
<evidence type="ECO:0000313" key="4">
    <source>
        <dbReference type="WBParaSite" id="HNAJ_0001290201-mRNA-1"/>
    </source>
</evidence>
<keyword evidence="1" id="KW-0812">Transmembrane</keyword>
<organism evidence="4">
    <name type="scientific">Rodentolepis nana</name>
    <name type="common">Dwarf tapeworm</name>
    <name type="synonym">Hymenolepis nana</name>
    <dbReference type="NCBI Taxonomy" id="102285"/>
    <lineage>
        <taxon>Eukaryota</taxon>
        <taxon>Metazoa</taxon>
        <taxon>Spiralia</taxon>
        <taxon>Lophotrochozoa</taxon>
        <taxon>Platyhelminthes</taxon>
        <taxon>Cestoda</taxon>
        <taxon>Eucestoda</taxon>
        <taxon>Cyclophyllidea</taxon>
        <taxon>Hymenolepididae</taxon>
        <taxon>Rodentolepis</taxon>
    </lineage>
</organism>